<gene>
    <name evidence="1" type="ORF">Cba03nite_34000</name>
</gene>
<dbReference type="AlphaFoldDB" id="A0A8J3JJY4"/>
<sequence>MPSWIRSLQPCPWRRCSGADDAVLFRCAGPAIPIRCRDIQLIAVLCDHHDRDDVPEAAYCPACDQLCRLTLAAVKADRQTAVTRR</sequence>
<evidence type="ECO:0000313" key="2">
    <source>
        <dbReference type="Proteomes" id="UP000601223"/>
    </source>
</evidence>
<reference evidence="1 2" key="1">
    <citation type="submission" date="2021-01" db="EMBL/GenBank/DDBJ databases">
        <title>Whole genome shotgun sequence of Catellatospora bangladeshensis NBRC 107357.</title>
        <authorList>
            <person name="Komaki H."/>
            <person name="Tamura T."/>
        </authorList>
    </citation>
    <scope>NUCLEOTIDE SEQUENCE [LARGE SCALE GENOMIC DNA]</scope>
    <source>
        <strain evidence="1 2">NBRC 107357</strain>
    </source>
</reference>
<name>A0A8J3JJY4_9ACTN</name>
<dbReference type="RefSeq" id="WP_376819293.1">
    <property type="nucleotide sequence ID" value="NZ_JBHTGC010000001.1"/>
</dbReference>
<dbReference type="EMBL" id="BONF01000017">
    <property type="protein sequence ID" value="GIF82051.1"/>
    <property type="molecule type" value="Genomic_DNA"/>
</dbReference>
<evidence type="ECO:0000313" key="1">
    <source>
        <dbReference type="EMBL" id="GIF82051.1"/>
    </source>
</evidence>
<dbReference type="Proteomes" id="UP000601223">
    <property type="component" value="Unassembled WGS sequence"/>
</dbReference>
<organism evidence="1 2">
    <name type="scientific">Catellatospora bangladeshensis</name>
    <dbReference type="NCBI Taxonomy" id="310355"/>
    <lineage>
        <taxon>Bacteria</taxon>
        <taxon>Bacillati</taxon>
        <taxon>Actinomycetota</taxon>
        <taxon>Actinomycetes</taxon>
        <taxon>Micromonosporales</taxon>
        <taxon>Micromonosporaceae</taxon>
        <taxon>Catellatospora</taxon>
    </lineage>
</organism>
<proteinExistence type="predicted"/>
<keyword evidence="2" id="KW-1185">Reference proteome</keyword>
<comment type="caution">
    <text evidence="1">The sequence shown here is derived from an EMBL/GenBank/DDBJ whole genome shotgun (WGS) entry which is preliminary data.</text>
</comment>
<protein>
    <submittedName>
        <fullName evidence="1">Uncharacterized protein</fullName>
    </submittedName>
</protein>
<accession>A0A8J3JJY4</accession>